<dbReference type="GO" id="GO:0004803">
    <property type="term" value="F:transposase activity"/>
    <property type="evidence" value="ECO:0007669"/>
    <property type="project" value="UniProtKB-UniRule"/>
</dbReference>
<feature type="region of interest" description="Disordered" evidence="7">
    <location>
        <begin position="1"/>
        <end position="41"/>
    </location>
</feature>
<feature type="compositionally biased region" description="Low complexity" evidence="7">
    <location>
        <begin position="76"/>
        <end position="113"/>
    </location>
</feature>
<dbReference type="EMBL" id="CP073767">
    <property type="protein sequence ID" value="UWZ50331.1"/>
    <property type="molecule type" value="Genomic_DNA"/>
</dbReference>
<keyword evidence="3 6" id="KW-0815">Transposition</keyword>
<proteinExistence type="inferred from homology"/>
<evidence type="ECO:0000256" key="3">
    <source>
        <dbReference type="ARBA" id="ARBA00022578"/>
    </source>
</evidence>
<evidence type="ECO:0000313" key="8">
    <source>
        <dbReference type="EMBL" id="UWZ50331.1"/>
    </source>
</evidence>
<gene>
    <name evidence="8" type="ORF">Daura_26170</name>
</gene>
<evidence type="ECO:0000256" key="7">
    <source>
        <dbReference type="SAM" id="MobiDB-lite"/>
    </source>
</evidence>
<name>A0A9Q9I8H5_9ACTN</name>
<dbReference type="GO" id="GO:0006313">
    <property type="term" value="P:DNA transposition"/>
    <property type="evidence" value="ECO:0007669"/>
    <property type="project" value="UniProtKB-UniRule"/>
</dbReference>
<keyword evidence="6" id="KW-0814">Transposable element</keyword>
<accession>A0A9Q9I8H5</accession>
<dbReference type="Proteomes" id="UP001058003">
    <property type="component" value="Chromosome"/>
</dbReference>
<dbReference type="AlphaFoldDB" id="A0A9Q9I8H5"/>
<comment type="function">
    <text evidence="1 6">Required for the transposition of the insertion element.</text>
</comment>
<dbReference type="GO" id="GO:0003677">
    <property type="term" value="F:DNA binding"/>
    <property type="evidence" value="ECO:0007669"/>
    <property type="project" value="UniProtKB-UniRule"/>
</dbReference>
<feature type="compositionally biased region" description="Basic and acidic residues" evidence="7">
    <location>
        <begin position="20"/>
        <end position="41"/>
    </location>
</feature>
<evidence type="ECO:0000256" key="4">
    <source>
        <dbReference type="ARBA" id="ARBA00023125"/>
    </source>
</evidence>
<evidence type="ECO:0000256" key="2">
    <source>
        <dbReference type="ARBA" id="ARBA00010961"/>
    </source>
</evidence>
<comment type="similarity">
    <text evidence="2 6">Belongs to the transposase mutator family.</text>
</comment>
<evidence type="ECO:0000256" key="6">
    <source>
        <dbReference type="RuleBase" id="RU365089"/>
    </source>
</evidence>
<evidence type="ECO:0000313" key="9">
    <source>
        <dbReference type="Proteomes" id="UP001058003"/>
    </source>
</evidence>
<dbReference type="KEGG" id="daur:Daura_26170"/>
<sequence>MQTFAEALIPTEADAVCGAEHGERSDERVDQRNGDRQRDWDTRAGSVALAIPELRHGSYLPDWLPQHRRRARSQRSARPCPAPAGNAAGPTTRATCSPRSAAGPGAPAAVAGPESTEGTP</sequence>
<evidence type="ECO:0000256" key="1">
    <source>
        <dbReference type="ARBA" id="ARBA00002190"/>
    </source>
</evidence>
<protein>
    <recommendedName>
        <fullName evidence="6">Mutator family transposase</fullName>
    </recommendedName>
</protein>
<feature type="region of interest" description="Disordered" evidence="7">
    <location>
        <begin position="65"/>
        <end position="120"/>
    </location>
</feature>
<evidence type="ECO:0000256" key="5">
    <source>
        <dbReference type="ARBA" id="ARBA00023172"/>
    </source>
</evidence>
<organism evidence="8 9">
    <name type="scientific">Dactylosporangium aurantiacum</name>
    <dbReference type="NCBI Taxonomy" id="35754"/>
    <lineage>
        <taxon>Bacteria</taxon>
        <taxon>Bacillati</taxon>
        <taxon>Actinomycetota</taxon>
        <taxon>Actinomycetes</taxon>
        <taxon>Micromonosporales</taxon>
        <taxon>Micromonosporaceae</taxon>
        <taxon>Dactylosporangium</taxon>
    </lineage>
</organism>
<dbReference type="Pfam" id="PF00872">
    <property type="entry name" value="Transposase_mut"/>
    <property type="match status" value="1"/>
</dbReference>
<keyword evidence="9" id="KW-1185">Reference proteome</keyword>
<dbReference type="InterPro" id="IPR001207">
    <property type="entry name" value="Transposase_mutator"/>
</dbReference>
<keyword evidence="5 6" id="KW-0233">DNA recombination</keyword>
<keyword evidence="4 6" id="KW-0238">DNA-binding</keyword>
<feature type="compositionally biased region" description="Basic residues" evidence="7">
    <location>
        <begin position="66"/>
        <end position="75"/>
    </location>
</feature>
<dbReference type="PANTHER" id="PTHR33217:SF7">
    <property type="entry name" value="TRANSPOSASE FOR INSERTION SEQUENCE ELEMENT IS1081"/>
    <property type="match status" value="1"/>
</dbReference>
<reference evidence="8" key="1">
    <citation type="submission" date="2021-04" db="EMBL/GenBank/DDBJ databases">
        <title>Dactylosporangium aurantiacum NRRL B-8018 full assembly.</title>
        <authorList>
            <person name="Hartkoorn R.C."/>
            <person name="Beaudoing E."/>
            <person name="Hot D."/>
        </authorList>
    </citation>
    <scope>NUCLEOTIDE SEQUENCE</scope>
    <source>
        <strain evidence="8">NRRL B-8018</strain>
    </source>
</reference>
<dbReference type="PANTHER" id="PTHR33217">
    <property type="entry name" value="TRANSPOSASE FOR INSERTION SEQUENCE ELEMENT IS1081"/>
    <property type="match status" value="1"/>
</dbReference>